<sequence>MYSNGTHPDITGRVLASEFPSFAQLYTPQEETSVLKTWKATADILRNVSEAVNWTTCTLQVLNIGLQTEQFQRMVTTNNINGWRTMWNITKDLWFLPQADRIVCNDSMCSDHWKQFNVSKVTTVCRYFVLPVITSTGFWFLKIQGDWFDPQTNQTYDLSLCETADKGMVCKLQQGHVNPCLTKDTVLCDWTHEPSRSHPQLPTVPFTGCLHNKLTNYTTGTCLTAVQWQLLQVPWSVSLDRFKCALNDSKILQDLINSHQSNVCSLKVSTLLTAGKVLHAAKLIEQSSAHHWWEIFSGMSPTAKRYVVPPLKLLKMCIALLTLCNVLTCLYVRKVKREISQCIYNTALR</sequence>
<accession>A0A3Q3AS80</accession>
<organism evidence="1 2">
    <name type="scientific">Kryptolebias marmoratus</name>
    <name type="common">Mangrove killifish</name>
    <name type="synonym">Rivulus marmoratus</name>
    <dbReference type="NCBI Taxonomy" id="37003"/>
    <lineage>
        <taxon>Eukaryota</taxon>
        <taxon>Metazoa</taxon>
        <taxon>Chordata</taxon>
        <taxon>Craniata</taxon>
        <taxon>Vertebrata</taxon>
        <taxon>Euteleostomi</taxon>
        <taxon>Actinopterygii</taxon>
        <taxon>Neopterygii</taxon>
        <taxon>Teleostei</taxon>
        <taxon>Neoteleostei</taxon>
        <taxon>Acanthomorphata</taxon>
        <taxon>Ovalentaria</taxon>
        <taxon>Atherinomorphae</taxon>
        <taxon>Cyprinodontiformes</taxon>
        <taxon>Rivulidae</taxon>
        <taxon>Kryptolebias</taxon>
    </lineage>
</organism>
<dbReference type="OMA" id="YPLMNIL"/>
<name>A0A3Q3AS80_KRYMA</name>
<evidence type="ECO:0000313" key="1">
    <source>
        <dbReference type="Ensembl" id="ENSKMAP00000019275.1"/>
    </source>
</evidence>
<protein>
    <submittedName>
        <fullName evidence="1">Uncharacterized protein</fullName>
    </submittedName>
</protein>
<dbReference type="Proteomes" id="UP000264800">
    <property type="component" value="Unplaced"/>
</dbReference>
<dbReference type="AlphaFoldDB" id="A0A3Q3AS80"/>
<dbReference type="STRING" id="37003.ENSKMAP00000019275"/>
<dbReference type="Ensembl" id="ENSKMAT00000019538.1">
    <property type="protein sequence ID" value="ENSKMAP00000019275.1"/>
    <property type="gene ID" value="ENSKMAG00000014327.1"/>
</dbReference>
<evidence type="ECO:0000313" key="2">
    <source>
        <dbReference type="Proteomes" id="UP000264800"/>
    </source>
</evidence>
<proteinExistence type="predicted"/>
<dbReference type="GeneTree" id="ENSGT01020000230661"/>
<reference evidence="1" key="2">
    <citation type="submission" date="2025-09" db="UniProtKB">
        <authorList>
            <consortium name="Ensembl"/>
        </authorList>
    </citation>
    <scope>IDENTIFICATION</scope>
</reference>
<keyword evidence="2" id="KW-1185">Reference proteome</keyword>
<reference evidence="1" key="1">
    <citation type="submission" date="2025-08" db="UniProtKB">
        <authorList>
            <consortium name="Ensembl"/>
        </authorList>
    </citation>
    <scope>IDENTIFICATION</scope>
</reference>